<dbReference type="InterPro" id="IPR011066">
    <property type="entry name" value="MscS_channel_C_sf"/>
</dbReference>
<evidence type="ECO:0000256" key="3">
    <source>
        <dbReference type="ARBA" id="ARBA00022475"/>
    </source>
</evidence>
<gene>
    <name evidence="11" type="ORF">ACFSSE_07965</name>
</gene>
<evidence type="ECO:0000259" key="9">
    <source>
        <dbReference type="Pfam" id="PF00924"/>
    </source>
</evidence>
<dbReference type="Gene3D" id="1.10.287.1260">
    <property type="match status" value="1"/>
</dbReference>
<feature type="transmembrane region" description="Helical" evidence="7">
    <location>
        <begin position="387"/>
        <end position="405"/>
    </location>
</feature>
<sequence length="819" mass="93655">MHKKLYKHLLLVVLCLGFNSLCYGQSIADSLINRINGTDTTEANKANVVVDSTYNTLINRIDFYTTSFNDITKVLNDGFDTLDISEGLPLIEERLEQANKYKLLTYRSINTSQDYFATAQKQLTKWDERLSLYNGSLIKMRELITGLTTDSTFQKFPEDSVLRERFFIRLNALGGKWQKIDSISNKAALEISFLQTRISVAQAKVDDFNEEVILSLKRLNEKTFTKEYDYLWDVNFDSFFSDLIKGIKTTIRINSRVLTSYIIYSYKVHIINLLLFVLLAVWLNKNRNILLKAYDKDNPAFEHANLVSKYPTIAALAVTCTLGPFFYYHPPIILNQIYLIVLMICVGALMPGVYPKWAIKYWFLFLVFVVLFSFGNLYFQVFSSERIVYFGVTILVILASLRLFKKYFKLVPVRYKSWALIIAYSYFALLATAFLGNIFGRYNVAKIAGTTGLFTLVETICLILCVKIITEGIFLQMEVGKIHINRISSYLDFKNLKNRIGKLLRVISVFLMLIYFTQNLNVFDSIYTQIKDFLVLKREIGNNTYTFLGFFLFIFIIYISTVISKVISYFLEFADQHAESTSRRAKYSSSILLVRLSIWIIGFLIGIAASGIPLDKLTIILGALGVGIGFGLQNIVNNVVSGIVMVFEKPIQVGDLIQVENETGTVRSMGIRASKILTLEGSEVIIPNGDLLSKNLINWTLSNTNKRVTLEVGVAYGTDIDKVKEIFQNIIDANEKIIKVPAPAIILDSFGDNSVNFKVFCWVSDIDNWLRIKSMLMSSVFEEFYKQDIKIPFPQRDLHIHFSEEEQLKKIISKPDKEE</sequence>
<dbReference type="SUPFAM" id="SSF82861">
    <property type="entry name" value="Mechanosensitive channel protein MscS (YggB), transmembrane region"/>
    <property type="match status" value="1"/>
</dbReference>
<dbReference type="InterPro" id="IPR049278">
    <property type="entry name" value="MS_channel_C"/>
</dbReference>
<protein>
    <submittedName>
        <fullName evidence="11">Mechanosensitive ion channel family protein</fullName>
    </submittedName>
</protein>
<dbReference type="Pfam" id="PF21082">
    <property type="entry name" value="MS_channel_3rd"/>
    <property type="match status" value="1"/>
</dbReference>
<name>A0ABW5TSA8_9SPHI</name>
<feature type="transmembrane region" description="Helical" evidence="7">
    <location>
        <begin position="361"/>
        <end position="381"/>
    </location>
</feature>
<feature type="domain" description="Mechanosensitive ion channel MscS C-terminal" evidence="10">
    <location>
        <begin position="708"/>
        <end position="791"/>
    </location>
</feature>
<feature type="transmembrane region" description="Helical" evidence="7">
    <location>
        <begin position="503"/>
        <end position="527"/>
    </location>
</feature>
<accession>A0ABW5TSA8</accession>
<dbReference type="EMBL" id="JBHULV010000024">
    <property type="protein sequence ID" value="MFD2731640.1"/>
    <property type="molecule type" value="Genomic_DNA"/>
</dbReference>
<feature type="transmembrane region" description="Helical" evidence="7">
    <location>
        <begin position="618"/>
        <end position="640"/>
    </location>
</feature>
<dbReference type="InterPro" id="IPR023408">
    <property type="entry name" value="MscS_beta-dom_sf"/>
</dbReference>
<proteinExistence type="inferred from homology"/>
<evidence type="ECO:0000256" key="1">
    <source>
        <dbReference type="ARBA" id="ARBA00004651"/>
    </source>
</evidence>
<feature type="chain" id="PRO_5045655316" evidence="8">
    <location>
        <begin position="25"/>
        <end position="819"/>
    </location>
</feature>
<reference evidence="12" key="1">
    <citation type="journal article" date="2019" name="Int. J. Syst. Evol. Microbiol.">
        <title>The Global Catalogue of Microorganisms (GCM) 10K type strain sequencing project: providing services to taxonomists for standard genome sequencing and annotation.</title>
        <authorList>
            <consortium name="The Broad Institute Genomics Platform"/>
            <consortium name="The Broad Institute Genome Sequencing Center for Infectious Disease"/>
            <person name="Wu L."/>
            <person name="Ma J."/>
        </authorList>
    </citation>
    <scope>NUCLEOTIDE SEQUENCE [LARGE SCALE GENOMIC DNA]</scope>
    <source>
        <strain evidence="12">KCTC 42456</strain>
    </source>
</reference>
<feature type="transmembrane region" description="Helical" evidence="7">
    <location>
        <begin position="417"/>
        <end position="435"/>
    </location>
</feature>
<evidence type="ECO:0000256" key="6">
    <source>
        <dbReference type="ARBA" id="ARBA00023136"/>
    </source>
</evidence>
<dbReference type="Pfam" id="PF00924">
    <property type="entry name" value="MS_channel_2nd"/>
    <property type="match status" value="1"/>
</dbReference>
<comment type="subcellular location">
    <subcellularLocation>
        <location evidence="1">Cell membrane</location>
        <topology evidence="1">Multi-pass membrane protein</topology>
    </subcellularLocation>
</comment>
<dbReference type="RefSeq" id="WP_379045609.1">
    <property type="nucleotide sequence ID" value="NZ_JBHSKW010000056.1"/>
</dbReference>
<dbReference type="SUPFAM" id="SSF82689">
    <property type="entry name" value="Mechanosensitive channel protein MscS (YggB), C-terminal domain"/>
    <property type="match status" value="1"/>
</dbReference>
<dbReference type="Proteomes" id="UP001597546">
    <property type="component" value="Unassembled WGS sequence"/>
</dbReference>
<keyword evidence="8" id="KW-0732">Signal</keyword>
<dbReference type="InterPro" id="IPR052702">
    <property type="entry name" value="MscS-like_channel"/>
</dbReference>
<dbReference type="InterPro" id="IPR011014">
    <property type="entry name" value="MscS_channel_TM-2"/>
</dbReference>
<dbReference type="PANTHER" id="PTHR30347">
    <property type="entry name" value="POTASSIUM CHANNEL RELATED"/>
    <property type="match status" value="1"/>
</dbReference>
<evidence type="ECO:0000313" key="11">
    <source>
        <dbReference type="EMBL" id="MFD2731640.1"/>
    </source>
</evidence>
<evidence type="ECO:0000256" key="2">
    <source>
        <dbReference type="ARBA" id="ARBA00008017"/>
    </source>
</evidence>
<evidence type="ECO:0000256" key="5">
    <source>
        <dbReference type="ARBA" id="ARBA00022989"/>
    </source>
</evidence>
<keyword evidence="5 7" id="KW-1133">Transmembrane helix</keyword>
<keyword evidence="12" id="KW-1185">Reference proteome</keyword>
<organism evidence="11 12">
    <name type="scientific">Pedobacter alpinus</name>
    <dbReference type="NCBI Taxonomy" id="1590643"/>
    <lineage>
        <taxon>Bacteria</taxon>
        <taxon>Pseudomonadati</taxon>
        <taxon>Bacteroidota</taxon>
        <taxon>Sphingobacteriia</taxon>
        <taxon>Sphingobacteriales</taxon>
        <taxon>Sphingobacteriaceae</taxon>
        <taxon>Pedobacter</taxon>
    </lineage>
</organism>
<feature type="transmembrane region" description="Helical" evidence="7">
    <location>
        <begin position="333"/>
        <end position="354"/>
    </location>
</feature>
<evidence type="ECO:0000259" key="10">
    <source>
        <dbReference type="Pfam" id="PF21082"/>
    </source>
</evidence>
<comment type="similarity">
    <text evidence="2">Belongs to the MscS (TC 1.A.23) family.</text>
</comment>
<keyword evidence="6 7" id="KW-0472">Membrane</keyword>
<feature type="transmembrane region" description="Helical" evidence="7">
    <location>
        <begin position="547"/>
        <end position="571"/>
    </location>
</feature>
<comment type="caution">
    <text evidence="11">The sequence shown here is derived from an EMBL/GenBank/DDBJ whole genome shotgun (WGS) entry which is preliminary data.</text>
</comment>
<dbReference type="Gene3D" id="2.30.30.60">
    <property type="match status" value="1"/>
</dbReference>
<dbReference type="PANTHER" id="PTHR30347:SF1">
    <property type="entry name" value="MECHANOSENSITIVE CHANNEL MSCK"/>
    <property type="match status" value="1"/>
</dbReference>
<feature type="transmembrane region" description="Helical" evidence="7">
    <location>
        <begin position="447"/>
        <end position="469"/>
    </location>
</feature>
<keyword evidence="3" id="KW-1003">Cell membrane</keyword>
<evidence type="ECO:0000313" key="12">
    <source>
        <dbReference type="Proteomes" id="UP001597546"/>
    </source>
</evidence>
<feature type="transmembrane region" description="Helical" evidence="7">
    <location>
        <begin position="261"/>
        <end position="283"/>
    </location>
</feature>
<keyword evidence="4 7" id="KW-0812">Transmembrane</keyword>
<dbReference type="SUPFAM" id="SSF50182">
    <property type="entry name" value="Sm-like ribonucleoproteins"/>
    <property type="match status" value="1"/>
</dbReference>
<dbReference type="InterPro" id="IPR006685">
    <property type="entry name" value="MscS_channel_2nd"/>
</dbReference>
<feature type="transmembrane region" description="Helical" evidence="7">
    <location>
        <begin position="304"/>
        <end position="327"/>
    </location>
</feature>
<evidence type="ECO:0000256" key="4">
    <source>
        <dbReference type="ARBA" id="ARBA00022692"/>
    </source>
</evidence>
<evidence type="ECO:0000256" key="7">
    <source>
        <dbReference type="SAM" id="Phobius"/>
    </source>
</evidence>
<feature type="transmembrane region" description="Helical" evidence="7">
    <location>
        <begin position="592"/>
        <end position="612"/>
    </location>
</feature>
<dbReference type="Gene3D" id="3.30.70.100">
    <property type="match status" value="1"/>
</dbReference>
<feature type="domain" description="Mechanosensitive ion channel MscS" evidence="9">
    <location>
        <begin position="634"/>
        <end position="700"/>
    </location>
</feature>
<dbReference type="InterPro" id="IPR010920">
    <property type="entry name" value="LSM_dom_sf"/>
</dbReference>
<evidence type="ECO:0000256" key="8">
    <source>
        <dbReference type="SAM" id="SignalP"/>
    </source>
</evidence>
<feature type="signal peptide" evidence="8">
    <location>
        <begin position="1"/>
        <end position="24"/>
    </location>
</feature>